<sequence>MKHRPRHPNVIFSFLPVLAAVVSSPFFRRYILGYTRQAPSINVCHFDLKHP</sequence>
<reference evidence="1 2" key="1">
    <citation type="submission" date="2024-07" db="EMBL/GenBank/DDBJ databases">
        <title>Section-level genome sequencing and comparative genomics of Aspergillus sections Usti and Cavernicolus.</title>
        <authorList>
            <consortium name="Lawrence Berkeley National Laboratory"/>
            <person name="Nybo J.L."/>
            <person name="Vesth T.C."/>
            <person name="Theobald S."/>
            <person name="Frisvad J.C."/>
            <person name="Larsen T.O."/>
            <person name="Kjaerboelling I."/>
            <person name="Rothschild-Mancinelli K."/>
            <person name="Lyhne E.K."/>
            <person name="Kogle M.E."/>
            <person name="Barry K."/>
            <person name="Clum A."/>
            <person name="Na H."/>
            <person name="Ledsgaard L."/>
            <person name="Lin J."/>
            <person name="Lipzen A."/>
            <person name="Kuo A."/>
            <person name="Riley R."/>
            <person name="Mondo S."/>
            <person name="Labutti K."/>
            <person name="Haridas S."/>
            <person name="Pangalinan J."/>
            <person name="Salamov A.A."/>
            <person name="Simmons B.A."/>
            <person name="Magnuson J.K."/>
            <person name="Chen J."/>
            <person name="Drula E."/>
            <person name="Henrissat B."/>
            <person name="Wiebenga A."/>
            <person name="Lubbers R.J."/>
            <person name="Gomes A.C."/>
            <person name="Makela M.R."/>
            <person name="Stajich J."/>
            <person name="Grigoriev I.V."/>
            <person name="Mortensen U.H."/>
            <person name="De Vries R.P."/>
            <person name="Baker S.E."/>
            <person name="Andersen M.R."/>
        </authorList>
    </citation>
    <scope>NUCLEOTIDE SEQUENCE [LARGE SCALE GENOMIC DNA]</scope>
    <source>
        <strain evidence="1 2">CBS 123904</strain>
    </source>
</reference>
<accession>A0ABR4ID86</accession>
<name>A0ABR4ID86_9EURO</name>
<protein>
    <submittedName>
        <fullName evidence="1">Uncharacterized protein</fullName>
    </submittedName>
</protein>
<evidence type="ECO:0000313" key="2">
    <source>
        <dbReference type="Proteomes" id="UP001610446"/>
    </source>
</evidence>
<dbReference type="EMBL" id="JBFXLU010000476">
    <property type="protein sequence ID" value="KAL2825696.1"/>
    <property type="molecule type" value="Genomic_DNA"/>
</dbReference>
<gene>
    <name evidence="1" type="ORF">BJY01DRAFT_230081</name>
</gene>
<organism evidence="1 2">
    <name type="scientific">Aspergillus pseudoustus</name>
    <dbReference type="NCBI Taxonomy" id="1810923"/>
    <lineage>
        <taxon>Eukaryota</taxon>
        <taxon>Fungi</taxon>
        <taxon>Dikarya</taxon>
        <taxon>Ascomycota</taxon>
        <taxon>Pezizomycotina</taxon>
        <taxon>Eurotiomycetes</taxon>
        <taxon>Eurotiomycetidae</taxon>
        <taxon>Eurotiales</taxon>
        <taxon>Aspergillaceae</taxon>
        <taxon>Aspergillus</taxon>
        <taxon>Aspergillus subgen. Nidulantes</taxon>
    </lineage>
</organism>
<evidence type="ECO:0000313" key="1">
    <source>
        <dbReference type="EMBL" id="KAL2825696.1"/>
    </source>
</evidence>
<keyword evidence="2" id="KW-1185">Reference proteome</keyword>
<comment type="caution">
    <text evidence="1">The sequence shown here is derived from an EMBL/GenBank/DDBJ whole genome shotgun (WGS) entry which is preliminary data.</text>
</comment>
<dbReference type="Proteomes" id="UP001610446">
    <property type="component" value="Unassembled WGS sequence"/>
</dbReference>
<proteinExistence type="predicted"/>